<dbReference type="EMBL" id="WHUW01000004">
    <property type="protein sequence ID" value="KAF8447353.1"/>
    <property type="molecule type" value="Genomic_DNA"/>
</dbReference>
<keyword evidence="2" id="KW-1185">Reference proteome</keyword>
<name>A0AAD4C3L1_BOLED</name>
<gene>
    <name evidence="1" type="ORF">L210DRAFT_3501056</name>
</gene>
<organism evidence="1 2">
    <name type="scientific">Boletus edulis BED1</name>
    <dbReference type="NCBI Taxonomy" id="1328754"/>
    <lineage>
        <taxon>Eukaryota</taxon>
        <taxon>Fungi</taxon>
        <taxon>Dikarya</taxon>
        <taxon>Basidiomycota</taxon>
        <taxon>Agaricomycotina</taxon>
        <taxon>Agaricomycetes</taxon>
        <taxon>Agaricomycetidae</taxon>
        <taxon>Boletales</taxon>
        <taxon>Boletineae</taxon>
        <taxon>Boletaceae</taxon>
        <taxon>Boletoideae</taxon>
        <taxon>Boletus</taxon>
    </lineage>
</organism>
<dbReference type="Proteomes" id="UP001194468">
    <property type="component" value="Unassembled WGS sequence"/>
</dbReference>
<accession>A0AAD4C3L1</accession>
<sequence>MVAHRSPTSGLNSCIDYAVVHSRMGIPSCAILGALEPCADVDVGLVKVPFLPGKGKGDVNAMMGFVHLADPAFRLFCVDAREWSNNPAGLIYHIVGLIAAGRGLSFTTDILRTAIAGVYKPNVIKATIANAPLNWLVETMYRARASPKQSTCGTPSGLVPLVVDHRVGQHCEARVEIRVINGVQVGAQLGSQDICSMNDIPRFNVQDQTVPRAATHWHLRTRWSMNLKRIPTHRRARPRNKHVTLKLNDTMRTLTTQRWTIIDNGEEFLGKVVMESDTVDERWDRESCNTNGHCAPPKAG</sequence>
<protein>
    <submittedName>
        <fullName evidence="1">Uncharacterized protein</fullName>
    </submittedName>
</protein>
<dbReference type="AlphaFoldDB" id="A0AAD4C3L1"/>
<evidence type="ECO:0000313" key="1">
    <source>
        <dbReference type="EMBL" id="KAF8447353.1"/>
    </source>
</evidence>
<evidence type="ECO:0000313" key="2">
    <source>
        <dbReference type="Proteomes" id="UP001194468"/>
    </source>
</evidence>
<proteinExistence type="predicted"/>
<comment type="caution">
    <text evidence="1">The sequence shown here is derived from an EMBL/GenBank/DDBJ whole genome shotgun (WGS) entry which is preliminary data.</text>
</comment>
<reference evidence="1" key="1">
    <citation type="submission" date="2019-10" db="EMBL/GenBank/DDBJ databases">
        <authorList>
            <consortium name="DOE Joint Genome Institute"/>
            <person name="Kuo A."/>
            <person name="Miyauchi S."/>
            <person name="Kiss E."/>
            <person name="Drula E."/>
            <person name="Kohler A."/>
            <person name="Sanchez-Garcia M."/>
            <person name="Andreopoulos B."/>
            <person name="Barry K.W."/>
            <person name="Bonito G."/>
            <person name="Buee M."/>
            <person name="Carver A."/>
            <person name="Chen C."/>
            <person name="Cichocki N."/>
            <person name="Clum A."/>
            <person name="Culley D."/>
            <person name="Crous P.W."/>
            <person name="Fauchery L."/>
            <person name="Girlanda M."/>
            <person name="Hayes R."/>
            <person name="Keri Z."/>
            <person name="LaButti K."/>
            <person name="Lipzen A."/>
            <person name="Lombard V."/>
            <person name="Magnuson J."/>
            <person name="Maillard F."/>
            <person name="Morin E."/>
            <person name="Murat C."/>
            <person name="Nolan M."/>
            <person name="Ohm R."/>
            <person name="Pangilinan J."/>
            <person name="Pereira M."/>
            <person name="Perotto S."/>
            <person name="Peter M."/>
            <person name="Riley R."/>
            <person name="Sitrit Y."/>
            <person name="Stielow B."/>
            <person name="Szollosi G."/>
            <person name="Zifcakova L."/>
            <person name="Stursova M."/>
            <person name="Spatafora J.W."/>
            <person name="Tedersoo L."/>
            <person name="Vaario L.-M."/>
            <person name="Yamada A."/>
            <person name="Yan M."/>
            <person name="Wang P."/>
            <person name="Xu J."/>
            <person name="Bruns T."/>
            <person name="Baldrian P."/>
            <person name="Vilgalys R."/>
            <person name="Henrissat B."/>
            <person name="Grigoriev I.V."/>
            <person name="Hibbett D."/>
            <person name="Nagy L.G."/>
            <person name="Martin F.M."/>
        </authorList>
    </citation>
    <scope>NUCLEOTIDE SEQUENCE</scope>
    <source>
        <strain evidence="1">BED1</strain>
    </source>
</reference>
<reference evidence="1" key="2">
    <citation type="journal article" date="2020" name="Nat. Commun.">
        <title>Large-scale genome sequencing of mycorrhizal fungi provides insights into the early evolution of symbiotic traits.</title>
        <authorList>
            <person name="Miyauchi S."/>
            <person name="Kiss E."/>
            <person name="Kuo A."/>
            <person name="Drula E."/>
            <person name="Kohler A."/>
            <person name="Sanchez-Garcia M."/>
            <person name="Morin E."/>
            <person name="Andreopoulos B."/>
            <person name="Barry K.W."/>
            <person name="Bonito G."/>
            <person name="Buee M."/>
            <person name="Carver A."/>
            <person name="Chen C."/>
            <person name="Cichocki N."/>
            <person name="Clum A."/>
            <person name="Culley D."/>
            <person name="Crous P.W."/>
            <person name="Fauchery L."/>
            <person name="Girlanda M."/>
            <person name="Hayes R.D."/>
            <person name="Keri Z."/>
            <person name="LaButti K."/>
            <person name="Lipzen A."/>
            <person name="Lombard V."/>
            <person name="Magnuson J."/>
            <person name="Maillard F."/>
            <person name="Murat C."/>
            <person name="Nolan M."/>
            <person name="Ohm R.A."/>
            <person name="Pangilinan J."/>
            <person name="Pereira M.F."/>
            <person name="Perotto S."/>
            <person name="Peter M."/>
            <person name="Pfister S."/>
            <person name="Riley R."/>
            <person name="Sitrit Y."/>
            <person name="Stielow J.B."/>
            <person name="Szollosi G."/>
            <person name="Zifcakova L."/>
            <person name="Stursova M."/>
            <person name="Spatafora J.W."/>
            <person name="Tedersoo L."/>
            <person name="Vaario L.M."/>
            <person name="Yamada A."/>
            <person name="Yan M."/>
            <person name="Wang P."/>
            <person name="Xu J."/>
            <person name="Bruns T."/>
            <person name="Baldrian P."/>
            <person name="Vilgalys R."/>
            <person name="Dunand C."/>
            <person name="Henrissat B."/>
            <person name="Grigoriev I.V."/>
            <person name="Hibbett D."/>
            <person name="Nagy L.G."/>
            <person name="Martin F.M."/>
        </authorList>
    </citation>
    <scope>NUCLEOTIDE SEQUENCE</scope>
    <source>
        <strain evidence="1">BED1</strain>
    </source>
</reference>